<organism evidence="5 6">
    <name type="scientific">Nocardia macrotermitis</name>
    <dbReference type="NCBI Taxonomy" id="2585198"/>
    <lineage>
        <taxon>Bacteria</taxon>
        <taxon>Bacillati</taxon>
        <taxon>Actinomycetota</taxon>
        <taxon>Actinomycetes</taxon>
        <taxon>Mycobacteriales</taxon>
        <taxon>Nocardiaceae</taxon>
        <taxon>Nocardia</taxon>
    </lineage>
</organism>
<dbReference type="RefSeq" id="WP_153414212.1">
    <property type="nucleotide sequence ID" value="NZ_WEGK01000014.1"/>
</dbReference>
<dbReference type="NCBIfam" id="NF006114">
    <property type="entry name" value="PRK08263.1"/>
    <property type="match status" value="1"/>
</dbReference>
<comment type="caution">
    <text evidence="5">The sequence shown here is derived from an EMBL/GenBank/DDBJ whole genome shotgun (WGS) entry which is preliminary data.</text>
</comment>
<comment type="similarity">
    <text evidence="1 3">Belongs to the short-chain dehydrogenases/reductases (SDR) family.</text>
</comment>
<sequence>MTTKTWFITGSSRGFGRALAIAALDAGDQVVATARTPRDLADLTEKYGDSVLPVALDVTDRDAATAALQAAVERFGRVDVVVNNAGYANIAPVETMPEDDFRRQFDTNFWGVYNVSTAALPVLKAQGSGTIVQFSSIGGRVGGTPGLGSYQAAKFAVDGFTRVLAAETAPLGIRYLVVEPSGFATDWGGSSMRIAEVPPEYDATVGERVRGFATPGPTAGDPARAAQILVEVIGRPDMPTHLLLGVNAARMAQDYSRAQLAEAATWERVSRSADSDQQYPVEMPLAATVSA</sequence>
<dbReference type="SUPFAM" id="SSF51735">
    <property type="entry name" value="NAD(P)-binding Rossmann-fold domains"/>
    <property type="match status" value="1"/>
</dbReference>
<accession>A0A7K0DB38</accession>
<dbReference type="AlphaFoldDB" id="A0A7K0DB38"/>
<dbReference type="SMART" id="SM00822">
    <property type="entry name" value="PKS_KR"/>
    <property type="match status" value="1"/>
</dbReference>
<protein>
    <submittedName>
        <fullName evidence="5">3-phenylpropionate-dihydrodiol/cinnamic acid-dihydrodiol dehydrogenase</fullName>
        <ecNumber evidence="5">1.3.1.87</ecNumber>
    </submittedName>
</protein>
<feature type="domain" description="Ketoreductase" evidence="4">
    <location>
        <begin position="4"/>
        <end position="190"/>
    </location>
</feature>
<dbReference type="GO" id="GO:0018498">
    <property type="term" value="F:2,3-dihydroxy-2,3-dihydro-phenylpropionate dehydrogenase activity"/>
    <property type="evidence" value="ECO:0007669"/>
    <property type="project" value="UniProtKB-EC"/>
</dbReference>
<gene>
    <name evidence="5" type="primary">hcaB_6</name>
    <name evidence="5" type="ORF">NRB20_56400</name>
</gene>
<keyword evidence="6" id="KW-1185">Reference proteome</keyword>
<dbReference type="PRINTS" id="PR00080">
    <property type="entry name" value="SDRFAMILY"/>
</dbReference>
<evidence type="ECO:0000313" key="6">
    <source>
        <dbReference type="Proteomes" id="UP000438448"/>
    </source>
</evidence>
<keyword evidence="2 5" id="KW-0560">Oxidoreductase</keyword>
<evidence type="ECO:0000256" key="3">
    <source>
        <dbReference type="RuleBase" id="RU000363"/>
    </source>
</evidence>
<evidence type="ECO:0000256" key="2">
    <source>
        <dbReference type="ARBA" id="ARBA00023002"/>
    </source>
</evidence>
<proteinExistence type="inferred from homology"/>
<dbReference type="EMBL" id="WEGK01000014">
    <property type="protein sequence ID" value="MQY22522.1"/>
    <property type="molecule type" value="Genomic_DNA"/>
</dbReference>
<dbReference type="InterPro" id="IPR057326">
    <property type="entry name" value="KR_dom"/>
</dbReference>
<dbReference type="InterPro" id="IPR002347">
    <property type="entry name" value="SDR_fam"/>
</dbReference>
<dbReference type="Gene3D" id="3.40.50.720">
    <property type="entry name" value="NAD(P)-binding Rossmann-like Domain"/>
    <property type="match status" value="1"/>
</dbReference>
<dbReference type="PANTHER" id="PTHR43976">
    <property type="entry name" value="SHORT CHAIN DEHYDROGENASE"/>
    <property type="match status" value="1"/>
</dbReference>
<dbReference type="CDD" id="cd05374">
    <property type="entry name" value="17beta-HSD-like_SDR_c"/>
    <property type="match status" value="1"/>
</dbReference>
<dbReference type="InterPro" id="IPR036291">
    <property type="entry name" value="NAD(P)-bd_dom_sf"/>
</dbReference>
<evidence type="ECO:0000259" key="4">
    <source>
        <dbReference type="SMART" id="SM00822"/>
    </source>
</evidence>
<dbReference type="Pfam" id="PF00106">
    <property type="entry name" value="adh_short"/>
    <property type="match status" value="1"/>
</dbReference>
<dbReference type="EC" id="1.3.1.87" evidence="5"/>
<dbReference type="InterPro" id="IPR051911">
    <property type="entry name" value="SDR_oxidoreductase"/>
</dbReference>
<evidence type="ECO:0000256" key="1">
    <source>
        <dbReference type="ARBA" id="ARBA00006484"/>
    </source>
</evidence>
<dbReference type="PRINTS" id="PR00081">
    <property type="entry name" value="GDHRDH"/>
</dbReference>
<dbReference type="OrthoDB" id="9792003at2"/>
<name>A0A7K0DB38_9NOCA</name>
<evidence type="ECO:0000313" key="5">
    <source>
        <dbReference type="EMBL" id="MQY22522.1"/>
    </source>
</evidence>
<dbReference type="Proteomes" id="UP000438448">
    <property type="component" value="Unassembled WGS sequence"/>
</dbReference>
<dbReference type="PANTHER" id="PTHR43976:SF16">
    <property type="entry name" value="SHORT-CHAIN DEHYDROGENASE_REDUCTASE FAMILY PROTEIN"/>
    <property type="match status" value="1"/>
</dbReference>
<reference evidence="5 6" key="1">
    <citation type="submission" date="2019-10" db="EMBL/GenBank/DDBJ databases">
        <title>Nocardia macrotermitis sp. nov. and Nocardia aurantia sp. nov., isolated from the gut of fungus growing-termite Macrotermes natalensis.</title>
        <authorList>
            <person name="Benndorf R."/>
            <person name="Schwitalla J."/>
            <person name="Martin K."/>
            <person name="De Beer W."/>
            <person name="Kaster A.-K."/>
            <person name="Vollmers J."/>
            <person name="Poulsen M."/>
            <person name="Beemelmanns C."/>
        </authorList>
    </citation>
    <scope>NUCLEOTIDE SEQUENCE [LARGE SCALE GENOMIC DNA]</scope>
    <source>
        <strain evidence="5 6">RB20</strain>
    </source>
</reference>